<feature type="region of interest" description="Disordered" evidence="5">
    <location>
        <begin position="434"/>
        <end position="459"/>
    </location>
</feature>
<evidence type="ECO:0000313" key="6">
    <source>
        <dbReference type="EMBL" id="KAK0155843.1"/>
    </source>
</evidence>
<sequence length="945" mass="104939">MVQSFVHQCRFHRFPTSVSEMTVFRPRLKAAVVGGAFRWSGRAFHSLGAAAEKPRSPMDPGSAVLDVLQLLNVLARNPDEECVAVIQPGGDNCILQQVMERNTSRCSRKLLLEHHDHFLFPSEEGEGVPDLTNVHVTPGDVRRQGLHRAPPLDKSVPHLTTRHTQLPESPPLHLSRVQPLAENQEVLLEPLNHTLKQTRGRQPTCLLPHLLPPPPPQQQHLLLVPQGDAAALKLLHDPRQECTRRQQPRPCAPLPLQILPHVPQNPSICFSTDDKLTGNGYVTTVTTNWRLVTRLVTQPGNASKARPSHLTMVDAAFEGPSEVRSLRRPRRPRTLKHAAPELGHSYTHVTLSLAFLRSRVSLSACWVMTSQSSAQASWYSKLCRSTSPRSSSARSPVSTACSPETYSPPHHYYTITSYTLNHYYTITSYSLRPEAARHPHPGDPAGGNQSPDLCPGSALRHASPLFNQSQREAFSDASRMFLMALRLCCPQIPRSPRTQCKDLPAKPLQPTSIGSQRAFHPFLRHSATRSAECREENKKSRRNYNMAAPTEHVENSDLAERCTQTTENTADDTTDNTDEEAEARVRETPEDLRLEAICNTLAFHPGRDLLACGDLDGDIYLYAYSCTEGDNKELWSSGHHLKSCREVAFSGDGEKLFSVSKDRCVHVMDVEAGKLATRIQKAHSGPINTLLVVDENLLATGDDGGTLKVWDLRKGSAFIDLKQHEDYISSIAVDQAKRTLLTASGDGTMGVFNLKRRRFELLSEFQSGDLTSVAVMKRGRKVVCGSSEGTIYIFNWNGFGATSDRFAVKAESIDCIVPVTDSIMCTASMDGYIRAINVMPNRVIGCLGQHIGEPIEQIAKSRDVHFLASCGHDQLIKFWDISKLPAMTVSDYRKRKKKDGRLASLSKKALGGDDFYSGLVEEPEKKEEEDGQEEEEDDEIESDSD</sequence>
<dbReference type="Pfam" id="PF24796">
    <property type="entry name" value="WDR55"/>
    <property type="match status" value="1"/>
</dbReference>
<dbReference type="InterPro" id="IPR015943">
    <property type="entry name" value="WD40/YVTN_repeat-like_dom_sf"/>
</dbReference>
<evidence type="ECO:0000256" key="4">
    <source>
        <dbReference type="PROSITE-ProRule" id="PRU00221"/>
    </source>
</evidence>
<feature type="region of interest" description="Disordered" evidence="5">
    <location>
        <begin position="911"/>
        <end position="945"/>
    </location>
</feature>
<keyword evidence="7" id="KW-1185">Reference proteome</keyword>
<protein>
    <submittedName>
        <fullName evidence="6">WD repeat-containing protein 55</fullName>
    </submittedName>
</protein>
<evidence type="ECO:0000256" key="5">
    <source>
        <dbReference type="SAM" id="MobiDB-lite"/>
    </source>
</evidence>
<organism evidence="6 7">
    <name type="scientific">Merluccius polli</name>
    <name type="common">Benguela hake</name>
    <name type="synonym">Merluccius cadenati</name>
    <dbReference type="NCBI Taxonomy" id="89951"/>
    <lineage>
        <taxon>Eukaryota</taxon>
        <taxon>Metazoa</taxon>
        <taxon>Chordata</taxon>
        <taxon>Craniata</taxon>
        <taxon>Vertebrata</taxon>
        <taxon>Euteleostomi</taxon>
        <taxon>Actinopterygii</taxon>
        <taxon>Neopterygii</taxon>
        <taxon>Teleostei</taxon>
        <taxon>Neoteleostei</taxon>
        <taxon>Acanthomorphata</taxon>
        <taxon>Zeiogadaria</taxon>
        <taxon>Gadariae</taxon>
        <taxon>Gadiformes</taxon>
        <taxon>Gadoidei</taxon>
        <taxon>Merlucciidae</taxon>
        <taxon>Merluccius</taxon>
    </lineage>
</organism>
<dbReference type="InterPro" id="IPR050505">
    <property type="entry name" value="WDR55/POC1"/>
</dbReference>
<dbReference type="CDD" id="cd00200">
    <property type="entry name" value="WD40"/>
    <property type="match status" value="1"/>
</dbReference>
<feature type="compositionally biased region" description="Acidic residues" evidence="5">
    <location>
        <begin position="929"/>
        <end position="945"/>
    </location>
</feature>
<feature type="region of interest" description="Disordered" evidence="5">
    <location>
        <begin position="528"/>
        <end position="587"/>
    </location>
</feature>
<evidence type="ECO:0000256" key="1">
    <source>
        <dbReference type="ARBA" id="ARBA00007625"/>
    </source>
</evidence>
<dbReference type="PANTHER" id="PTHR44019">
    <property type="entry name" value="WD REPEAT-CONTAINING PROTEIN 55"/>
    <property type="match status" value="1"/>
</dbReference>
<feature type="repeat" description="WD" evidence="4">
    <location>
        <begin position="721"/>
        <end position="755"/>
    </location>
</feature>
<gene>
    <name evidence="6" type="primary">wdr55_0</name>
    <name evidence="6" type="ORF">N1851_001650</name>
</gene>
<proteinExistence type="inferred from homology"/>
<dbReference type="Proteomes" id="UP001174136">
    <property type="component" value="Unassembled WGS sequence"/>
</dbReference>
<dbReference type="SMART" id="SM00320">
    <property type="entry name" value="WD40"/>
    <property type="match status" value="6"/>
</dbReference>
<dbReference type="SUPFAM" id="SSF50978">
    <property type="entry name" value="WD40 repeat-like"/>
    <property type="match status" value="1"/>
</dbReference>
<dbReference type="InterPro" id="IPR036322">
    <property type="entry name" value="WD40_repeat_dom_sf"/>
</dbReference>
<dbReference type="AlphaFoldDB" id="A0AA47NB86"/>
<comment type="caution">
    <text evidence="6">The sequence shown here is derived from an EMBL/GenBank/DDBJ whole genome shotgun (WGS) entry which is preliminary data.</text>
</comment>
<dbReference type="InterPro" id="IPR001680">
    <property type="entry name" value="WD40_rpt"/>
</dbReference>
<evidence type="ECO:0000313" key="7">
    <source>
        <dbReference type="Proteomes" id="UP001174136"/>
    </source>
</evidence>
<dbReference type="EMBL" id="JAOPHQ010000078">
    <property type="protein sequence ID" value="KAK0155843.1"/>
    <property type="molecule type" value="Genomic_DNA"/>
</dbReference>
<dbReference type="PANTHER" id="PTHR44019:SF20">
    <property type="entry name" value="WD REPEAT-CONTAINING PROTEIN 55"/>
    <property type="match status" value="1"/>
</dbReference>
<dbReference type="Gene3D" id="2.130.10.10">
    <property type="entry name" value="YVTN repeat-like/Quinoprotein amine dehydrogenase"/>
    <property type="match status" value="2"/>
</dbReference>
<accession>A0AA47NB86</accession>
<feature type="compositionally biased region" description="Acidic residues" evidence="5">
    <location>
        <begin position="569"/>
        <end position="581"/>
    </location>
</feature>
<reference evidence="6" key="1">
    <citation type="journal article" date="2023" name="Front. Mar. Sci.">
        <title>A new Merluccius polli reference genome to investigate the effects of global change in West African waters.</title>
        <authorList>
            <person name="Mateo J.L."/>
            <person name="Blanco-Fernandez C."/>
            <person name="Garcia-Vazquez E."/>
            <person name="Machado-Schiaffino G."/>
        </authorList>
    </citation>
    <scope>NUCLEOTIDE SEQUENCE</scope>
    <source>
        <strain evidence="6">C29</strain>
        <tissue evidence="6">Fin</tissue>
    </source>
</reference>
<dbReference type="PROSITE" id="PS50082">
    <property type="entry name" value="WD_REPEATS_2"/>
    <property type="match status" value="2"/>
</dbReference>
<comment type="similarity">
    <text evidence="1">Belongs to the WD repeat WDR55 family.</text>
</comment>
<keyword evidence="3" id="KW-0677">Repeat</keyword>
<keyword evidence="2 4" id="KW-0853">WD repeat</keyword>
<feature type="repeat" description="WD" evidence="4">
    <location>
        <begin position="680"/>
        <end position="720"/>
    </location>
</feature>
<name>A0AA47NB86_MERPO</name>
<feature type="compositionally biased region" description="Basic and acidic residues" evidence="5">
    <location>
        <begin position="551"/>
        <end position="560"/>
    </location>
</feature>
<evidence type="ECO:0000256" key="2">
    <source>
        <dbReference type="ARBA" id="ARBA00022574"/>
    </source>
</evidence>
<evidence type="ECO:0000256" key="3">
    <source>
        <dbReference type="ARBA" id="ARBA00022737"/>
    </source>
</evidence>